<proteinExistence type="predicted"/>
<dbReference type="EMBL" id="AVOT02033583">
    <property type="protein sequence ID" value="MBW0527506.1"/>
    <property type="molecule type" value="Genomic_DNA"/>
</dbReference>
<evidence type="ECO:0000313" key="2">
    <source>
        <dbReference type="EMBL" id="MBW0527506.1"/>
    </source>
</evidence>
<reference evidence="2" key="1">
    <citation type="submission" date="2021-03" db="EMBL/GenBank/DDBJ databases">
        <title>Draft genome sequence of rust myrtle Austropuccinia psidii MF-1, a brazilian biotype.</title>
        <authorList>
            <person name="Quecine M.C."/>
            <person name="Pachon D.M.R."/>
            <person name="Bonatelli M.L."/>
            <person name="Correr F.H."/>
            <person name="Franceschini L.M."/>
            <person name="Leite T.F."/>
            <person name="Margarido G.R.A."/>
            <person name="Almeida C.A."/>
            <person name="Ferrarezi J.A."/>
            <person name="Labate C.A."/>
        </authorList>
    </citation>
    <scope>NUCLEOTIDE SEQUENCE</scope>
    <source>
        <strain evidence="2">MF-1</strain>
    </source>
</reference>
<protein>
    <submittedName>
        <fullName evidence="2">Uncharacterized protein</fullName>
    </submittedName>
</protein>
<feature type="region of interest" description="Disordered" evidence="1">
    <location>
        <begin position="1"/>
        <end position="73"/>
    </location>
</feature>
<gene>
    <name evidence="2" type="ORF">O181_067221</name>
</gene>
<accession>A0A9Q3ESG8</accession>
<keyword evidence="3" id="KW-1185">Reference proteome</keyword>
<evidence type="ECO:0000313" key="3">
    <source>
        <dbReference type="Proteomes" id="UP000765509"/>
    </source>
</evidence>
<dbReference type="Proteomes" id="UP000765509">
    <property type="component" value="Unassembled WGS sequence"/>
</dbReference>
<comment type="caution">
    <text evidence="2">The sequence shown here is derived from an EMBL/GenBank/DDBJ whole genome shotgun (WGS) entry which is preliminary data.</text>
</comment>
<sequence length="114" mass="12584">MKGAEPSRRQGVRSRRSRSLSGLLDGCPGISQGHRSRLGEDEYEEGEEYVEEEESGETEVEAASAGSPEAPEVPNLAHYYKTLASEHKPNYAKMVEQMTQFLGQLTQAVTPRSN</sequence>
<dbReference type="AlphaFoldDB" id="A0A9Q3ESG8"/>
<feature type="compositionally biased region" description="Acidic residues" evidence="1">
    <location>
        <begin position="41"/>
        <end position="60"/>
    </location>
</feature>
<evidence type="ECO:0000256" key="1">
    <source>
        <dbReference type="SAM" id="MobiDB-lite"/>
    </source>
</evidence>
<organism evidence="2 3">
    <name type="scientific">Austropuccinia psidii MF-1</name>
    <dbReference type="NCBI Taxonomy" id="1389203"/>
    <lineage>
        <taxon>Eukaryota</taxon>
        <taxon>Fungi</taxon>
        <taxon>Dikarya</taxon>
        <taxon>Basidiomycota</taxon>
        <taxon>Pucciniomycotina</taxon>
        <taxon>Pucciniomycetes</taxon>
        <taxon>Pucciniales</taxon>
        <taxon>Sphaerophragmiaceae</taxon>
        <taxon>Austropuccinia</taxon>
    </lineage>
</organism>
<feature type="compositionally biased region" description="Low complexity" evidence="1">
    <location>
        <begin position="61"/>
        <end position="73"/>
    </location>
</feature>
<name>A0A9Q3ESG8_9BASI</name>